<sequence length="65" mass="7326">MYLKRLAIFLLLMAGLSALLEMAFYGSIDAAGVLQESFFLPMAWLCGFLGLISLGGYFIWRKWLS</sequence>
<gene>
    <name evidence="3" type="ORF">SAMN06265368_4244</name>
</gene>
<dbReference type="AlphaFoldDB" id="A0A285PIQ0"/>
<keyword evidence="1" id="KW-0472">Membrane</keyword>
<dbReference type="OrthoDB" id="7873462at2"/>
<dbReference type="InterPro" id="IPR025016">
    <property type="entry name" value="DUF3955"/>
</dbReference>
<protein>
    <recommendedName>
        <fullName evidence="2">DUF3955 domain-containing protein</fullName>
    </recommendedName>
</protein>
<keyword evidence="1" id="KW-0812">Transmembrane</keyword>
<reference evidence="3 4" key="1">
    <citation type="submission" date="2017-09" db="EMBL/GenBank/DDBJ databases">
        <authorList>
            <person name="Ehlers B."/>
            <person name="Leendertz F.H."/>
        </authorList>
    </citation>
    <scope>NUCLEOTIDE SEQUENCE [LARGE SCALE GENOMIC DNA]</scope>
    <source>
        <strain evidence="3 4">DSM 18289</strain>
    </source>
</reference>
<organism evidence="3 4">
    <name type="scientific">Cohaesibacter gelatinilyticus</name>
    <dbReference type="NCBI Taxonomy" id="372072"/>
    <lineage>
        <taxon>Bacteria</taxon>
        <taxon>Pseudomonadati</taxon>
        <taxon>Pseudomonadota</taxon>
        <taxon>Alphaproteobacteria</taxon>
        <taxon>Hyphomicrobiales</taxon>
        <taxon>Cohaesibacteraceae</taxon>
    </lineage>
</organism>
<evidence type="ECO:0000313" key="4">
    <source>
        <dbReference type="Proteomes" id="UP000219439"/>
    </source>
</evidence>
<proteinExistence type="predicted"/>
<dbReference type="EMBL" id="OBEL01000007">
    <property type="protein sequence ID" value="SNZ21127.1"/>
    <property type="molecule type" value="Genomic_DNA"/>
</dbReference>
<evidence type="ECO:0000313" key="3">
    <source>
        <dbReference type="EMBL" id="SNZ21127.1"/>
    </source>
</evidence>
<dbReference type="Proteomes" id="UP000219439">
    <property type="component" value="Unassembled WGS sequence"/>
</dbReference>
<dbReference type="RefSeq" id="WP_097155514.1">
    <property type="nucleotide sequence ID" value="NZ_OBEL01000007.1"/>
</dbReference>
<feature type="domain" description="DUF3955" evidence="2">
    <location>
        <begin position="5"/>
        <end position="59"/>
    </location>
</feature>
<keyword evidence="4" id="KW-1185">Reference proteome</keyword>
<name>A0A285PIQ0_9HYPH</name>
<evidence type="ECO:0000259" key="2">
    <source>
        <dbReference type="Pfam" id="PF13127"/>
    </source>
</evidence>
<dbReference type="Pfam" id="PF13127">
    <property type="entry name" value="DUF3955"/>
    <property type="match status" value="1"/>
</dbReference>
<keyword evidence="1" id="KW-1133">Transmembrane helix</keyword>
<evidence type="ECO:0000256" key="1">
    <source>
        <dbReference type="SAM" id="Phobius"/>
    </source>
</evidence>
<feature type="transmembrane region" description="Helical" evidence="1">
    <location>
        <begin position="38"/>
        <end position="60"/>
    </location>
</feature>
<accession>A0A285PIQ0</accession>